<proteinExistence type="predicted"/>
<name>A0A5B7DGM4_PORTR</name>
<keyword evidence="2" id="KW-1185">Reference proteome</keyword>
<dbReference type="EMBL" id="VSRR010000860">
    <property type="protein sequence ID" value="MPC20329.1"/>
    <property type="molecule type" value="Genomic_DNA"/>
</dbReference>
<dbReference type="AlphaFoldDB" id="A0A5B7DGM4"/>
<comment type="caution">
    <text evidence="1">The sequence shown here is derived from an EMBL/GenBank/DDBJ whole genome shotgun (WGS) entry which is preliminary data.</text>
</comment>
<protein>
    <submittedName>
        <fullName evidence="1">Uncharacterized protein</fullName>
    </submittedName>
</protein>
<evidence type="ECO:0000313" key="1">
    <source>
        <dbReference type="EMBL" id="MPC20329.1"/>
    </source>
</evidence>
<dbReference type="Proteomes" id="UP000324222">
    <property type="component" value="Unassembled WGS sequence"/>
</dbReference>
<gene>
    <name evidence="1" type="ORF">E2C01_013269</name>
</gene>
<reference evidence="1 2" key="1">
    <citation type="submission" date="2019-05" db="EMBL/GenBank/DDBJ databases">
        <title>Another draft genome of Portunus trituberculatus and its Hox gene families provides insights of decapod evolution.</title>
        <authorList>
            <person name="Jeong J.-H."/>
            <person name="Song I."/>
            <person name="Kim S."/>
            <person name="Choi T."/>
            <person name="Kim D."/>
            <person name="Ryu S."/>
            <person name="Kim W."/>
        </authorList>
    </citation>
    <scope>NUCLEOTIDE SEQUENCE [LARGE SCALE GENOMIC DNA]</scope>
    <source>
        <tissue evidence="1">Muscle</tissue>
    </source>
</reference>
<organism evidence="1 2">
    <name type="scientific">Portunus trituberculatus</name>
    <name type="common">Swimming crab</name>
    <name type="synonym">Neptunus trituberculatus</name>
    <dbReference type="NCBI Taxonomy" id="210409"/>
    <lineage>
        <taxon>Eukaryota</taxon>
        <taxon>Metazoa</taxon>
        <taxon>Ecdysozoa</taxon>
        <taxon>Arthropoda</taxon>
        <taxon>Crustacea</taxon>
        <taxon>Multicrustacea</taxon>
        <taxon>Malacostraca</taxon>
        <taxon>Eumalacostraca</taxon>
        <taxon>Eucarida</taxon>
        <taxon>Decapoda</taxon>
        <taxon>Pleocyemata</taxon>
        <taxon>Brachyura</taxon>
        <taxon>Eubrachyura</taxon>
        <taxon>Portunoidea</taxon>
        <taxon>Portunidae</taxon>
        <taxon>Portuninae</taxon>
        <taxon>Portunus</taxon>
    </lineage>
</organism>
<evidence type="ECO:0000313" key="2">
    <source>
        <dbReference type="Proteomes" id="UP000324222"/>
    </source>
</evidence>
<sequence length="80" mass="9236">MLARVDYSRHARKRNRVSPVPLRCNFYGRKYLNPARPGVTPWRRASWFHDDGGLLRQGLWGIILLRGTYVCGVRAREPGA</sequence>
<accession>A0A5B7DGM4</accession>